<name>A0A1M6YQL5_XYLRU</name>
<protein>
    <submittedName>
        <fullName evidence="1">Uncharacterized protein</fullName>
    </submittedName>
</protein>
<reference evidence="1 2" key="1">
    <citation type="submission" date="2016-11" db="EMBL/GenBank/DDBJ databases">
        <authorList>
            <person name="Jaros S."/>
            <person name="Januszkiewicz K."/>
            <person name="Wedrychowicz H."/>
        </authorList>
    </citation>
    <scope>NUCLEOTIDE SEQUENCE [LARGE SCALE GENOMIC DNA]</scope>
    <source>
        <strain evidence="1 2">KHT3</strain>
    </source>
</reference>
<dbReference type="AlphaFoldDB" id="A0A1M6YQL5"/>
<dbReference type="Proteomes" id="UP000184130">
    <property type="component" value="Unassembled WGS sequence"/>
</dbReference>
<evidence type="ECO:0000313" key="2">
    <source>
        <dbReference type="Proteomes" id="UP000184130"/>
    </source>
</evidence>
<gene>
    <name evidence="1" type="ORF">SAMN05216463_13112</name>
</gene>
<dbReference type="EMBL" id="FRBD01000031">
    <property type="protein sequence ID" value="SHL20556.1"/>
    <property type="molecule type" value="Genomic_DNA"/>
</dbReference>
<sequence length="118" mass="14011">MKINKERAQVRLRDFWPQFLKHFLKELHKLFDGKFYVTRNYNGFKEEIYICFNFELVECKEIYAVLARILDGHDTWGFLNMLTEKLAEISNLALGDDISNNIQTRGSSINRGINRYKS</sequence>
<organism evidence="1 2">
    <name type="scientific">Xylanibacter ruminicola</name>
    <name type="common">Prevotella ruminicola</name>
    <dbReference type="NCBI Taxonomy" id="839"/>
    <lineage>
        <taxon>Bacteria</taxon>
        <taxon>Pseudomonadati</taxon>
        <taxon>Bacteroidota</taxon>
        <taxon>Bacteroidia</taxon>
        <taxon>Bacteroidales</taxon>
        <taxon>Prevotellaceae</taxon>
        <taxon>Xylanibacter</taxon>
    </lineage>
</organism>
<accession>A0A1M6YQL5</accession>
<proteinExistence type="predicted"/>
<evidence type="ECO:0000313" key="1">
    <source>
        <dbReference type="EMBL" id="SHL20556.1"/>
    </source>
</evidence>
<dbReference type="RefSeq" id="WP_073211374.1">
    <property type="nucleotide sequence ID" value="NZ_FRBD01000031.1"/>
</dbReference>